<evidence type="ECO:0000313" key="10">
    <source>
        <dbReference type="EMBL" id="NML16399.1"/>
    </source>
</evidence>
<dbReference type="RefSeq" id="WP_169161308.1">
    <property type="nucleotide sequence ID" value="NZ_JABBFW010000010.1"/>
</dbReference>
<proteinExistence type="inferred from homology"/>
<evidence type="ECO:0000256" key="7">
    <source>
        <dbReference type="ARBA" id="ARBA00031665"/>
    </source>
</evidence>
<evidence type="ECO:0000256" key="5">
    <source>
        <dbReference type="ARBA" id="ARBA00029722"/>
    </source>
</evidence>
<evidence type="ECO:0000256" key="8">
    <source>
        <dbReference type="PIRSR" id="PIRSR608264-1"/>
    </source>
</evidence>
<dbReference type="PRINTS" id="PR00737">
    <property type="entry name" value="GLHYDRLASE16"/>
</dbReference>
<evidence type="ECO:0000259" key="9">
    <source>
        <dbReference type="PROSITE" id="PS51762"/>
    </source>
</evidence>
<evidence type="ECO:0000256" key="6">
    <source>
        <dbReference type="ARBA" id="ARBA00029771"/>
    </source>
</evidence>
<evidence type="ECO:0000313" key="11">
    <source>
        <dbReference type="Proteomes" id="UP000574067"/>
    </source>
</evidence>
<keyword evidence="4" id="KW-0326">Glycosidase</keyword>
<feature type="active site" description="Nucleophile" evidence="8">
    <location>
        <position position="134"/>
    </location>
</feature>
<feature type="active site" description="Proton donor" evidence="8">
    <location>
        <position position="138"/>
    </location>
</feature>
<dbReference type="InterPro" id="IPR008264">
    <property type="entry name" value="Beta_glucanase"/>
</dbReference>
<dbReference type="GO" id="GO:0005975">
    <property type="term" value="P:carbohydrate metabolic process"/>
    <property type="evidence" value="ECO:0007669"/>
    <property type="project" value="InterPro"/>
</dbReference>
<dbReference type="Proteomes" id="UP000574067">
    <property type="component" value="Unassembled WGS sequence"/>
</dbReference>
<comment type="similarity">
    <text evidence="1">Belongs to the glycosyl hydrolase 16 family.</text>
</comment>
<comment type="caution">
    <text evidence="10">The sequence shown here is derived from an EMBL/GenBank/DDBJ whole genome shotgun (WGS) entry which is preliminary data.</text>
</comment>
<organism evidence="10 11">
    <name type="scientific">Azohydromonas caseinilytica</name>
    <dbReference type="NCBI Taxonomy" id="2728836"/>
    <lineage>
        <taxon>Bacteria</taxon>
        <taxon>Pseudomonadati</taxon>
        <taxon>Pseudomonadota</taxon>
        <taxon>Betaproteobacteria</taxon>
        <taxon>Burkholderiales</taxon>
        <taxon>Sphaerotilaceae</taxon>
        <taxon>Azohydromonas</taxon>
    </lineage>
</organism>
<sequence>MEVRDTGAVNESAAVAATTLETPAEVAAGAASFSDELLSLDSSRWQAAQWNNGSYFLNGWHPDQLDFAEGRLRLTLEADVLGLTGLSCVSGEYRTLSAYGHGLYQARLKASGTPGTITGFFTYTGPAEGTQHDEIDIEIKGDDPWKLQVNYWTDDAEHPTVIDLGFDASAGYHDYAFRWTGERIQWFVDGRLVHEEDGRRGPLPQVAGRLMLNLWGATGAEPWSSSYQVSGTPSEVLVERVAFTAEQDMASATVPAVSVGALYGRTYWETRNSWRAVATIGVRDAGGAAVPGAVVSGSFSGGALQNCTTDGSGACSVSSGLIGKGQTGTTFTLAGLSGSGMSYDAAGNVAGSVVMRRP</sequence>
<dbReference type="EMBL" id="JABBFW010000010">
    <property type="protein sequence ID" value="NML16399.1"/>
    <property type="molecule type" value="Genomic_DNA"/>
</dbReference>
<evidence type="ECO:0000256" key="4">
    <source>
        <dbReference type="ARBA" id="ARBA00023295"/>
    </source>
</evidence>
<dbReference type="InterPro" id="IPR013320">
    <property type="entry name" value="ConA-like_dom_sf"/>
</dbReference>
<reference evidence="10 11" key="1">
    <citation type="submission" date="2020-04" db="EMBL/GenBank/DDBJ databases">
        <title>Azohydromonas sp. isolated from soil.</title>
        <authorList>
            <person name="Dahal R.H."/>
        </authorList>
    </citation>
    <scope>NUCLEOTIDE SEQUENCE [LARGE SCALE GENOMIC DNA]</scope>
    <source>
        <strain evidence="10 11">G-1-1-14</strain>
    </source>
</reference>
<evidence type="ECO:0000256" key="1">
    <source>
        <dbReference type="ARBA" id="ARBA00006865"/>
    </source>
</evidence>
<dbReference type="PROSITE" id="PS51762">
    <property type="entry name" value="GH16_2"/>
    <property type="match status" value="1"/>
</dbReference>
<feature type="domain" description="GH16" evidence="9">
    <location>
        <begin position="15"/>
        <end position="249"/>
    </location>
</feature>
<dbReference type="InterPro" id="IPR044791">
    <property type="entry name" value="Beta-glucanase/XTH"/>
</dbReference>
<dbReference type="GO" id="GO:0004553">
    <property type="term" value="F:hydrolase activity, hydrolyzing O-glycosyl compounds"/>
    <property type="evidence" value="ECO:0007669"/>
    <property type="project" value="InterPro"/>
</dbReference>
<dbReference type="SUPFAM" id="SSF49899">
    <property type="entry name" value="Concanavalin A-like lectins/glucanases"/>
    <property type="match status" value="1"/>
</dbReference>
<dbReference type="InterPro" id="IPR000757">
    <property type="entry name" value="Beta-glucanase-like"/>
</dbReference>
<name>A0A848FDD1_9BURK</name>
<evidence type="ECO:0000256" key="3">
    <source>
        <dbReference type="ARBA" id="ARBA00022801"/>
    </source>
</evidence>
<dbReference type="Gene3D" id="2.60.120.200">
    <property type="match status" value="1"/>
</dbReference>
<dbReference type="AlphaFoldDB" id="A0A848FDD1"/>
<accession>A0A848FDD1</accession>
<dbReference type="PANTHER" id="PTHR31062">
    <property type="entry name" value="XYLOGLUCAN ENDOTRANSGLUCOSYLASE/HYDROLASE PROTEIN 8-RELATED"/>
    <property type="match status" value="1"/>
</dbReference>
<evidence type="ECO:0000256" key="2">
    <source>
        <dbReference type="ARBA" id="ARBA00014569"/>
    </source>
</evidence>
<keyword evidence="3 10" id="KW-0378">Hydrolase</keyword>
<protein>
    <recommendedName>
        <fullName evidence="2">Beta-glucanase</fullName>
    </recommendedName>
    <alternativeName>
        <fullName evidence="7">1,3-1,4-beta-D-glucan 4-glucanohydrolase</fullName>
    </alternativeName>
    <alternativeName>
        <fullName evidence="6">Endo-beta-1,3-1,4 glucanase</fullName>
    </alternativeName>
    <alternativeName>
        <fullName evidence="5">Lichenase</fullName>
    </alternativeName>
</protein>
<keyword evidence="11" id="KW-1185">Reference proteome</keyword>
<gene>
    <name evidence="10" type="ORF">HHL10_15560</name>
</gene>
<dbReference type="Pfam" id="PF00722">
    <property type="entry name" value="Glyco_hydro_16"/>
    <property type="match status" value="1"/>
</dbReference>